<keyword evidence="1" id="KW-0547">Nucleotide-binding</keyword>
<evidence type="ECO:0000256" key="3">
    <source>
        <dbReference type="SAM" id="MobiDB-lite"/>
    </source>
</evidence>
<accession>A0ABR2LNB1</accession>
<sequence length="173" mass="19193">MERIRRAGLRISLFQRAEKNLVKKSSATNKPGKRLEAKAKRECITRVELAAGRRRADRRETKARQYPTGDGGLRPPRLDALGQPLAATRKWMGAKPDRRRRVSPAPSRQTGAMTPMEVCQGLGLYDLKNRVWHIQGACALKGEGLYEGLDWLASSLKELQAAGRPTSIGASTF</sequence>
<dbReference type="Pfam" id="PF00025">
    <property type="entry name" value="Arf"/>
    <property type="match status" value="1"/>
</dbReference>
<keyword evidence="2" id="KW-0342">GTP-binding</keyword>
<dbReference type="EMBL" id="JBBWWR010000017">
    <property type="protein sequence ID" value="KAK8945567.1"/>
    <property type="molecule type" value="Genomic_DNA"/>
</dbReference>
<name>A0ABR2LNB1_9ASPA</name>
<proteinExistence type="predicted"/>
<feature type="region of interest" description="Disordered" evidence="3">
    <location>
        <begin position="54"/>
        <end position="79"/>
    </location>
</feature>
<dbReference type="InterPro" id="IPR027417">
    <property type="entry name" value="P-loop_NTPase"/>
</dbReference>
<organism evidence="4 5">
    <name type="scientific">Platanthera guangdongensis</name>
    <dbReference type="NCBI Taxonomy" id="2320717"/>
    <lineage>
        <taxon>Eukaryota</taxon>
        <taxon>Viridiplantae</taxon>
        <taxon>Streptophyta</taxon>
        <taxon>Embryophyta</taxon>
        <taxon>Tracheophyta</taxon>
        <taxon>Spermatophyta</taxon>
        <taxon>Magnoliopsida</taxon>
        <taxon>Liliopsida</taxon>
        <taxon>Asparagales</taxon>
        <taxon>Orchidaceae</taxon>
        <taxon>Orchidoideae</taxon>
        <taxon>Orchideae</taxon>
        <taxon>Orchidinae</taxon>
        <taxon>Platanthera</taxon>
    </lineage>
</organism>
<keyword evidence="5" id="KW-1185">Reference proteome</keyword>
<evidence type="ECO:0000256" key="1">
    <source>
        <dbReference type="ARBA" id="ARBA00022741"/>
    </source>
</evidence>
<reference evidence="4 5" key="1">
    <citation type="journal article" date="2022" name="Nat. Plants">
        <title>Genomes of leafy and leafless Platanthera orchids illuminate the evolution of mycoheterotrophy.</title>
        <authorList>
            <person name="Li M.H."/>
            <person name="Liu K.W."/>
            <person name="Li Z."/>
            <person name="Lu H.C."/>
            <person name="Ye Q.L."/>
            <person name="Zhang D."/>
            <person name="Wang J.Y."/>
            <person name="Li Y.F."/>
            <person name="Zhong Z.M."/>
            <person name="Liu X."/>
            <person name="Yu X."/>
            <person name="Liu D.K."/>
            <person name="Tu X.D."/>
            <person name="Liu B."/>
            <person name="Hao Y."/>
            <person name="Liao X.Y."/>
            <person name="Jiang Y.T."/>
            <person name="Sun W.H."/>
            <person name="Chen J."/>
            <person name="Chen Y.Q."/>
            <person name="Ai Y."/>
            <person name="Zhai J.W."/>
            <person name="Wu S.S."/>
            <person name="Zhou Z."/>
            <person name="Hsiao Y.Y."/>
            <person name="Wu W.L."/>
            <person name="Chen Y.Y."/>
            <person name="Lin Y.F."/>
            <person name="Hsu J.L."/>
            <person name="Li C.Y."/>
            <person name="Wang Z.W."/>
            <person name="Zhao X."/>
            <person name="Zhong W.Y."/>
            <person name="Ma X.K."/>
            <person name="Ma L."/>
            <person name="Huang J."/>
            <person name="Chen G.Z."/>
            <person name="Huang M.Z."/>
            <person name="Huang L."/>
            <person name="Peng D.H."/>
            <person name="Luo Y.B."/>
            <person name="Zou S.Q."/>
            <person name="Chen S.P."/>
            <person name="Lan S."/>
            <person name="Tsai W.C."/>
            <person name="Van de Peer Y."/>
            <person name="Liu Z.J."/>
        </authorList>
    </citation>
    <scope>NUCLEOTIDE SEQUENCE [LARGE SCALE GENOMIC DNA]</scope>
    <source>
        <strain evidence="4">Lor288</strain>
    </source>
</reference>
<gene>
    <name evidence="4" type="primary">ARF1</name>
    <name evidence="4" type="ORF">KSP40_PGU006931</name>
</gene>
<evidence type="ECO:0000313" key="5">
    <source>
        <dbReference type="Proteomes" id="UP001412067"/>
    </source>
</evidence>
<protein>
    <submittedName>
        <fullName evidence="4">ADP-ribosylation factor 1</fullName>
    </submittedName>
</protein>
<evidence type="ECO:0000256" key="2">
    <source>
        <dbReference type="ARBA" id="ARBA00023134"/>
    </source>
</evidence>
<dbReference type="InterPro" id="IPR006689">
    <property type="entry name" value="Small_GTPase_ARF/SAR"/>
</dbReference>
<dbReference type="Gene3D" id="3.40.50.300">
    <property type="entry name" value="P-loop containing nucleotide triphosphate hydrolases"/>
    <property type="match status" value="1"/>
</dbReference>
<dbReference type="Proteomes" id="UP001412067">
    <property type="component" value="Unassembled WGS sequence"/>
</dbReference>
<comment type="caution">
    <text evidence="4">The sequence shown here is derived from an EMBL/GenBank/DDBJ whole genome shotgun (WGS) entry which is preliminary data.</text>
</comment>
<evidence type="ECO:0000313" key="4">
    <source>
        <dbReference type="EMBL" id="KAK8945567.1"/>
    </source>
</evidence>
<feature type="region of interest" description="Disordered" evidence="3">
    <location>
        <begin position="91"/>
        <end position="113"/>
    </location>
</feature>